<gene>
    <name evidence="15" type="primary">WBGene00276945</name>
</gene>
<name>A0A2A6CB22_PRIPA</name>
<protein>
    <recommendedName>
        <fullName evidence="13">E3 ubiquitin-protein ligase</fullName>
        <ecNumber evidence="13">2.3.2.27</ecNumber>
    </recommendedName>
</protein>
<dbReference type="SUPFAM" id="SSF54928">
    <property type="entry name" value="RNA-binding domain, RBD"/>
    <property type="match status" value="2"/>
</dbReference>
<dbReference type="GO" id="GO:0030154">
    <property type="term" value="P:cell differentiation"/>
    <property type="evidence" value="ECO:0007669"/>
    <property type="project" value="UniProtKB-ARBA"/>
</dbReference>
<keyword evidence="16" id="KW-1185">Reference proteome</keyword>
<dbReference type="Pfam" id="PF01416">
    <property type="entry name" value="PseudoU_synth_1"/>
    <property type="match status" value="1"/>
</dbReference>
<evidence type="ECO:0000256" key="13">
    <source>
        <dbReference type="RuleBase" id="RU201113"/>
    </source>
</evidence>
<dbReference type="SUPFAM" id="SSF55120">
    <property type="entry name" value="Pseudouridine synthase"/>
    <property type="match status" value="1"/>
</dbReference>
<organism evidence="15 16">
    <name type="scientific">Pristionchus pacificus</name>
    <name type="common">Parasitic nematode worm</name>
    <dbReference type="NCBI Taxonomy" id="54126"/>
    <lineage>
        <taxon>Eukaryota</taxon>
        <taxon>Metazoa</taxon>
        <taxon>Ecdysozoa</taxon>
        <taxon>Nematoda</taxon>
        <taxon>Chromadorea</taxon>
        <taxon>Rhabditida</taxon>
        <taxon>Rhabditina</taxon>
        <taxon>Diplogasteromorpha</taxon>
        <taxon>Diplogasteroidea</taxon>
        <taxon>Neodiplogasteridae</taxon>
        <taxon>Pristionchus</taxon>
    </lineage>
</organism>
<evidence type="ECO:0000256" key="5">
    <source>
        <dbReference type="ARBA" id="ARBA00022723"/>
    </source>
</evidence>
<dbReference type="Pfam" id="PF21362">
    <property type="entry name" value="Sina_RING"/>
    <property type="match status" value="1"/>
</dbReference>
<evidence type="ECO:0000256" key="2">
    <source>
        <dbReference type="ARBA" id="ARBA00004906"/>
    </source>
</evidence>
<dbReference type="FunFam" id="2.60.210.10:FF:000002">
    <property type="entry name" value="E3 ubiquitin-protein ligase"/>
    <property type="match status" value="1"/>
</dbReference>
<dbReference type="GO" id="GO:0016567">
    <property type="term" value="P:protein ubiquitination"/>
    <property type="evidence" value="ECO:0007669"/>
    <property type="project" value="UniProtKB-UniPathway"/>
</dbReference>
<feature type="region of interest" description="Disordered" evidence="14">
    <location>
        <begin position="1"/>
        <end position="53"/>
    </location>
</feature>
<dbReference type="FunFam" id="3.30.40.10:FF:000652">
    <property type="entry name" value="E3 ubiquitin-protein ligase"/>
    <property type="match status" value="1"/>
</dbReference>
<evidence type="ECO:0000313" key="15">
    <source>
        <dbReference type="EnsemblMetazoa" id="PPA38576.1"/>
    </source>
</evidence>
<dbReference type="InterPro" id="IPR020103">
    <property type="entry name" value="PsdUridine_synth_cat_dom_sf"/>
</dbReference>
<keyword evidence="5 13" id="KW-0479">Metal-binding</keyword>
<keyword evidence="4" id="KW-0808">Transferase</keyword>
<evidence type="ECO:0000313" key="16">
    <source>
        <dbReference type="Proteomes" id="UP000005239"/>
    </source>
</evidence>
<dbReference type="InterPro" id="IPR035979">
    <property type="entry name" value="RBD_domain_sf"/>
</dbReference>
<comment type="similarity">
    <text evidence="3 13">Belongs to the SINA (Seven in absentia) family.</text>
</comment>
<keyword evidence="9" id="KW-0694">RNA-binding</keyword>
<dbReference type="PROSITE" id="PS51081">
    <property type="entry name" value="ZF_SIAH"/>
    <property type="match status" value="1"/>
</dbReference>
<dbReference type="GO" id="GO:0061630">
    <property type="term" value="F:ubiquitin protein ligase activity"/>
    <property type="evidence" value="ECO:0000318"/>
    <property type="project" value="GO_Central"/>
</dbReference>
<comment type="subunit">
    <text evidence="12">Interacts with tir-1.</text>
</comment>
<evidence type="ECO:0000256" key="1">
    <source>
        <dbReference type="ARBA" id="ARBA00000900"/>
    </source>
</evidence>
<keyword evidence="7 13" id="KW-0833">Ubl conjugation pathway</keyword>
<dbReference type="GO" id="GO:0001522">
    <property type="term" value="P:pseudouridine synthesis"/>
    <property type="evidence" value="ECO:0007669"/>
    <property type="project" value="InterPro"/>
</dbReference>
<dbReference type="CDD" id="cd03829">
    <property type="entry name" value="Sina"/>
    <property type="match status" value="1"/>
</dbReference>
<dbReference type="InterPro" id="IPR013010">
    <property type="entry name" value="Znf_SIAH"/>
</dbReference>
<keyword evidence="8 13" id="KW-0862">Zinc</keyword>
<keyword evidence="6 13" id="KW-0863">Zinc-finger</keyword>
<dbReference type="InterPro" id="IPR008974">
    <property type="entry name" value="TRAF-like"/>
</dbReference>
<sequence>MVCFRTSSGRKKSRMSGHPFGAGGNSSGKGSQHNSRSNSPPPDSPSPPMQCVTTPQQKNAVVARVQGSTPIGVSPAAATQNTQSVAPQIATITPADGNDTSNEVLSVFECPVCLEYMLPPYLQCQAGHLVCGNCRPKLQCCPTCRGPTPSVRNLGLEKIANTVKFPCKFAQSGCTLSFHHYEKVEHEDACEFRPYLCPCPGASCKWQGNLNEVMHHLMKIHKSITTLQGEDIVFLATDINLPGAVDWVMMQSCFNFHFMLVLEKQEKFEHGQQIFYAVVQLIGTKKEAEMFSYRLELSSHRRRLCWEATPRSIHEGIAHAISQSDCLSFDTPTAQLFAENGNLGINVTISLNQEHSQQSSQSVPAPLRRYLVWINYDGSRFPEFAKGGTGVGVMDLFHESIAQSLFGPRSLSNPLQSQLKFSPSSRTDSGVHALRSSVILQVPLTEGILDDSMEKKASLLSQWNSISDLACPHGLHFRNYAWLLPHGFDEQKALDVCKLFEGVHCMASFFKHTAREKRLEPTPPDTMRNLLRVSIERGDPRSIPNDMYEYYNVTVVARSFLREQIRRMMSCIIRVAYGRMSLSQVKWLLDNPDPTHFYTTHIPIAPPVGLYLTDVVYNRDHFGNSSMNGTEDKHNVSDGLKGNEDRKIFVGGIAYDVTNEDLQTHFSQYGEVAQAQVKFDRMTGRSRGFAFVEFVNGESCKLALASREQAIKGKNVEVKPAKSRENKKVFVGGLPSDFSEEELKKHFEQYGRVEDIEWPFDKITKARRNFAFIVFEEEDSADKASAQMKQTFGSRECDVKKAVPQAKRFGPGGTRGGRMGFGGRGGANANWYHWQMGGMPYGGAGWSGDWYNAAANYYGQNGNANGYGGYSQQNGSASYDSYNQQSPAQRNGANTRSYGQAQTAQQY</sequence>
<dbReference type="CDD" id="cd21608">
    <property type="entry name" value="RRM2_NsCP33_like"/>
    <property type="match status" value="1"/>
</dbReference>
<dbReference type="InterPro" id="IPR013083">
    <property type="entry name" value="Znf_RING/FYVE/PHD"/>
</dbReference>
<dbReference type="AlphaFoldDB" id="A0A2A6CB22"/>
<proteinExistence type="inferred from homology"/>
<evidence type="ECO:0000256" key="10">
    <source>
        <dbReference type="ARBA" id="ARBA00023235"/>
    </source>
</evidence>
<dbReference type="Gene3D" id="3.30.70.660">
    <property type="entry name" value="Pseudouridine synthase I, catalytic domain, C-terminal subdomain"/>
    <property type="match status" value="1"/>
</dbReference>
<comment type="function">
    <text evidence="11">E3 ubiquitin-protein ligase that mediates ubiquitination and subsequent proteasomal degradation of target proteins. E3 ubiquitin ligases accept ubiquitin from an E2 ubiquitin-conjugating enzyme in the form of a thioester and then directly transfers the ubiquitin to targeted substrates. It probably triggers the ubiquitin-mediated degradation of different substrates.</text>
</comment>
<dbReference type="FunFam" id="3.30.70.330:FF:001014">
    <property type="entry name" value="Homologous to Drosophila SQD (Squid) protein"/>
    <property type="match status" value="1"/>
</dbReference>
<comment type="pathway">
    <text evidence="2 13">Protein modification; protein ubiquitination.</text>
</comment>
<dbReference type="PANTHER" id="PTHR45877">
    <property type="entry name" value="E3 UBIQUITIN-PROTEIN LIGASE SIAH2"/>
    <property type="match status" value="1"/>
</dbReference>
<dbReference type="InterPro" id="IPR049548">
    <property type="entry name" value="Sina-like_RING"/>
</dbReference>
<dbReference type="EnsemblMetazoa" id="PPA38576.1">
    <property type="protein sequence ID" value="PPA38576.1"/>
    <property type="gene ID" value="WBGene00276945"/>
</dbReference>
<dbReference type="PROSITE" id="PS50089">
    <property type="entry name" value="ZF_RING_2"/>
    <property type="match status" value="1"/>
</dbReference>
<dbReference type="CDD" id="cd16751">
    <property type="entry name" value="RING-HC_SIAH1"/>
    <property type="match status" value="1"/>
</dbReference>
<feature type="compositionally biased region" description="Pro residues" evidence="14">
    <location>
        <begin position="39"/>
        <end position="48"/>
    </location>
</feature>
<comment type="catalytic activity">
    <reaction evidence="1 13">
        <text>S-ubiquitinyl-[E2 ubiquitin-conjugating enzyme]-L-cysteine + [acceptor protein]-L-lysine = [E2 ubiquitin-conjugating enzyme]-L-cysteine + N(6)-ubiquitinyl-[acceptor protein]-L-lysine.</text>
        <dbReference type="EC" id="2.3.2.27"/>
    </reaction>
</comment>
<dbReference type="Pfam" id="PF21361">
    <property type="entry name" value="Sina_ZnF"/>
    <property type="match status" value="1"/>
</dbReference>
<evidence type="ECO:0000256" key="4">
    <source>
        <dbReference type="ARBA" id="ARBA00022679"/>
    </source>
</evidence>
<dbReference type="EC" id="2.3.2.27" evidence="13"/>
<dbReference type="Gene3D" id="3.30.70.580">
    <property type="entry name" value="Pseudouridine synthase I, catalytic domain, N-terminal subdomain"/>
    <property type="match status" value="1"/>
</dbReference>
<feature type="compositionally biased region" description="Polar residues" evidence="14">
    <location>
        <begin position="880"/>
        <end position="907"/>
    </location>
</feature>
<evidence type="ECO:0000256" key="8">
    <source>
        <dbReference type="ARBA" id="ARBA00022833"/>
    </source>
</evidence>
<dbReference type="GO" id="GO:0031624">
    <property type="term" value="F:ubiquitin conjugating enzyme binding"/>
    <property type="evidence" value="ECO:0000318"/>
    <property type="project" value="GO_Central"/>
</dbReference>
<dbReference type="GO" id="GO:0009982">
    <property type="term" value="F:pseudouridine synthase activity"/>
    <property type="evidence" value="ECO:0007669"/>
    <property type="project" value="InterPro"/>
</dbReference>
<dbReference type="GO" id="GO:0005737">
    <property type="term" value="C:cytoplasm"/>
    <property type="evidence" value="ECO:0000318"/>
    <property type="project" value="GO_Central"/>
</dbReference>
<evidence type="ECO:0000256" key="6">
    <source>
        <dbReference type="ARBA" id="ARBA00022771"/>
    </source>
</evidence>
<dbReference type="Pfam" id="PF00076">
    <property type="entry name" value="RRM_1"/>
    <property type="match status" value="2"/>
</dbReference>
<dbReference type="GO" id="GO:0043161">
    <property type="term" value="P:proteasome-mediated ubiquitin-dependent protein catabolic process"/>
    <property type="evidence" value="ECO:0000318"/>
    <property type="project" value="GO_Central"/>
</dbReference>
<accession>A0A8R1YX94</accession>
<dbReference type="SMART" id="SM00360">
    <property type="entry name" value="RRM"/>
    <property type="match status" value="2"/>
</dbReference>
<keyword evidence="10" id="KW-0413">Isomerase</keyword>
<accession>A0A2A6CB22</accession>
<reference evidence="16" key="1">
    <citation type="journal article" date="2008" name="Nat. Genet.">
        <title>The Pristionchus pacificus genome provides a unique perspective on nematode lifestyle and parasitism.</title>
        <authorList>
            <person name="Dieterich C."/>
            <person name="Clifton S.W."/>
            <person name="Schuster L.N."/>
            <person name="Chinwalla A."/>
            <person name="Delehaunty K."/>
            <person name="Dinkelacker I."/>
            <person name="Fulton L."/>
            <person name="Fulton R."/>
            <person name="Godfrey J."/>
            <person name="Minx P."/>
            <person name="Mitreva M."/>
            <person name="Roeseler W."/>
            <person name="Tian H."/>
            <person name="Witte H."/>
            <person name="Yang S.P."/>
            <person name="Wilson R.K."/>
            <person name="Sommer R.J."/>
        </authorList>
    </citation>
    <scope>NUCLEOTIDE SEQUENCE [LARGE SCALE GENOMIC DNA]</scope>
    <source>
        <strain evidence="16">PS312</strain>
    </source>
</reference>
<dbReference type="InterPro" id="IPR048289">
    <property type="entry name" value="RRM2_NsCP33-like"/>
</dbReference>
<dbReference type="PROSITE" id="PS50102">
    <property type="entry name" value="RRM"/>
    <property type="match status" value="2"/>
</dbReference>
<evidence type="ECO:0000256" key="11">
    <source>
        <dbReference type="ARBA" id="ARBA00024004"/>
    </source>
</evidence>
<evidence type="ECO:0000256" key="14">
    <source>
        <dbReference type="SAM" id="MobiDB-lite"/>
    </source>
</evidence>
<dbReference type="GO" id="GO:0003723">
    <property type="term" value="F:RNA binding"/>
    <property type="evidence" value="ECO:0007669"/>
    <property type="project" value="UniProtKB-UniRule"/>
</dbReference>
<reference evidence="15" key="2">
    <citation type="submission" date="2022-06" db="UniProtKB">
        <authorList>
            <consortium name="EnsemblMetazoa"/>
        </authorList>
    </citation>
    <scope>IDENTIFICATION</scope>
    <source>
        <strain evidence="15">PS312</strain>
    </source>
</reference>
<evidence type="ECO:0000256" key="9">
    <source>
        <dbReference type="ARBA" id="ARBA00022884"/>
    </source>
</evidence>
<evidence type="ECO:0000256" key="3">
    <source>
        <dbReference type="ARBA" id="ARBA00009119"/>
    </source>
</evidence>
<dbReference type="Gene3D" id="3.30.70.330">
    <property type="match status" value="2"/>
</dbReference>
<dbReference type="SUPFAM" id="SSF49599">
    <property type="entry name" value="TRAF domain-like"/>
    <property type="match status" value="1"/>
</dbReference>
<dbReference type="InterPro" id="IPR004162">
    <property type="entry name" value="SINA-like_animal"/>
</dbReference>
<comment type="domain">
    <text evidence="13">The SBD domain (substrate-binding domain) mediates the interaction with substrate proteins. It is related to the TRAF family.</text>
</comment>
<comment type="domain">
    <text evidence="13">The RING-type zinc finger domain is essential for ubiquitin ligase activity.</text>
</comment>
<dbReference type="Pfam" id="PF03145">
    <property type="entry name" value="Sina_TRAF"/>
    <property type="match status" value="1"/>
</dbReference>
<dbReference type="GO" id="GO:0008270">
    <property type="term" value="F:zinc ion binding"/>
    <property type="evidence" value="ECO:0007669"/>
    <property type="project" value="UniProtKB-KW"/>
</dbReference>
<evidence type="ECO:0000256" key="12">
    <source>
        <dbReference type="ARBA" id="ARBA00064073"/>
    </source>
</evidence>
<dbReference type="InterPro" id="IPR020097">
    <property type="entry name" value="PsdUridine_synth_TruA_a/b_dom"/>
</dbReference>
<evidence type="ECO:0000256" key="7">
    <source>
        <dbReference type="ARBA" id="ARBA00022786"/>
    </source>
</evidence>
<dbReference type="PANTHER" id="PTHR45877:SF2">
    <property type="entry name" value="E3 UBIQUITIN-PROTEIN LIGASE SINA-RELATED"/>
    <property type="match status" value="1"/>
</dbReference>
<dbReference type="FunFam" id="3.30.40.10:FF:000041">
    <property type="entry name" value="E3 ubiquitin-protein ligase SINAT3"/>
    <property type="match status" value="1"/>
</dbReference>
<feature type="region of interest" description="Disordered" evidence="14">
    <location>
        <begin position="874"/>
        <end position="907"/>
    </location>
</feature>
<dbReference type="SUPFAM" id="SSF57850">
    <property type="entry name" value="RING/U-box"/>
    <property type="match status" value="1"/>
</dbReference>
<dbReference type="Proteomes" id="UP000005239">
    <property type="component" value="Unassembled WGS sequence"/>
</dbReference>
<dbReference type="InterPro" id="IPR020095">
    <property type="entry name" value="PsdUridine_synth_TruA_C"/>
</dbReference>
<dbReference type="Gene3D" id="2.60.210.10">
    <property type="entry name" value="Apoptosis, Tumor Necrosis Factor Receptor Associated Protein 2, Chain A"/>
    <property type="match status" value="1"/>
</dbReference>
<dbReference type="Gene3D" id="3.30.40.10">
    <property type="entry name" value="Zinc/RING finger domain, C3HC4 (zinc finger)"/>
    <property type="match status" value="2"/>
</dbReference>
<dbReference type="InterPro" id="IPR012677">
    <property type="entry name" value="Nucleotide-bd_a/b_plait_sf"/>
</dbReference>
<dbReference type="FunFam" id="3.30.70.330:FF:001007">
    <property type="entry name" value="Homologous to Drosophila SQD (Squid) protein"/>
    <property type="match status" value="1"/>
</dbReference>
<dbReference type="InterPro" id="IPR000504">
    <property type="entry name" value="RRM_dom"/>
</dbReference>
<dbReference type="InterPro" id="IPR018121">
    <property type="entry name" value="7-in-absentia-prot_TRAF-dom"/>
</dbReference>
<dbReference type="InterPro" id="IPR020094">
    <property type="entry name" value="TruA/RsuA/RluB/E/F_N"/>
</dbReference>
<dbReference type="InterPro" id="IPR001841">
    <property type="entry name" value="Znf_RING"/>
</dbReference>